<protein>
    <submittedName>
        <fullName evidence="2">Twin-arginine translocation pathway signal</fullName>
    </submittedName>
</protein>
<dbReference type="InterPro" id="IPR052559">
    <property type="entry name" value="V-haloperoxidase"/>
</dbReference>
<gene>
    <name evidence="2" type="ORF">NARC_100127</name>
</gene>
<comment type="caution">
    <text evidence="2">The sequence shown here is derived from an EMBL/GenBank/DDBJ whole genome shotgun (WGS) entry which is preliminary data.</text>
</comment>
<dbReference type="PANTHER" id="PTHR34599:SF1">
    <property type="entry name" value="PHOSPHATIDIC ACID PHOSPHATASE TYPE 2_HALOPEROXIDASE DOMAIN-CONTAINING PROTEIN"/>
    <property type="match status" value="1"/>
</dbReference>
<dbReference type="InterPro" id="IPR016119">
    <property type="entry name" value="Br/Cl_peroxidase_C"/>
</dbReference>
<accession>A0A557SU00</accession>
<organism evidence="2 3">
    <name type="scientific">Candidatus Nitrosocosmicus arcticus</name>
    <dbReference type="NCBI Taxonomy" id="2035267"/>
    <lineage>
        <taxon>Archaea</taxon>
        <taxon>Nitrososphaerota</taxon>
        <taxon>Nitrososphaeria</taxon>
        <taxon>Nitrososphaerales</taxon>
        <taxon>Nitrososphaeraceae</taxon>
        <taxon>Candidatus Nitrosocosmicus</taxon>
    </lineage>
</organism>
<keyword evidence="3" id="KW-1185">Reference proteome</keyword>
<dbReference type="GO" id="GO:0004601">
    <property type="term" value="F:peroxidase activity"/>
    <property type="evidence" value="ECO:0007669"/>
    <property type="project" value="InterPro"/>
</dbReference>
<dbReference type="InterPro" id="IPR036938">
    <property type="entry name" value="PAP2/HPO_sf"/>
</dbReference>
<dbReference type="RefSeq" id="WP_144732475.1">
    <property type="nucleotide sequence ID" value="NZ_ML675586.1"/>
</dbReference>
<dbReference type="AlphaFoldDB" id="A0A557SU00"/>
<evidence type="ECO:0000256" key="1">
    <source>
        <dbReference type="SAM" id="MobiDB-lite"/>
    </source>
</evidence>
<dbReference type="PANTHER" id="PTHR34599">
    <property type="entry name" value="PEROXIDASE-RELATED"/>
    <property type="match status" value="1"/>
</dbReference>
<dbReference type="EMBL" id="VOAH01000010">
    <property type="protein sequence ID" value="TVP40065.1"/>
    <property type="molecule type" value="Genomic_DNA"/>
</dbReference>
<sequence>MNDPMQRKNNAKKIRDDATNLANSRPHFGKDLQIGPPNEEEQTYPNFIGNFHKSLPHQDSGEVDIAAYQSFLKAIQSGDPVDFQNIILDQSFVNGRGNKKLTNPQSGLAYDLEGPDGHAVAILKKGATDLLNSASYDKFAAPPKLNSPEAAGEIVELYWMSLIRDVDFSDYHDNSTVKDAVNDLNNLSDFRGPKIGGKVTDKSIFRGSTEGDLIGPYISQFMLKGNKDIVLDRAENDGWIKYGTCAIDQRHVVAVPGRDFVTNYKSWISVQRGEKRDISPLYKNDDRDPLNYFDNKPKFLRNLRDLATFVHYDALYQAYLSACMYLLRVSDDANVGAKILNQGNPYKDSTTAQFKTQYGFGTFGGPHVLSLVCEVATRALKSVWYTKWFLYRRLRPEAIAGLIHIKKTNSANYPIPIHQDALNSSVLQKVFKHNEKQNENREETGGTYLLPLAFPEGSPAHPSYGAGHATVAGACVTILKAWFDDTFKIENPLEANDSGNGLRNYEGSDRNHLTLGGELNKLAANVAIGRNGGGVHYRSDYWNSLRLGETISIGILQEQKLTYNENFTKPIRFTRFDGTPVEI</sequence>
<dbReference type="CDD" id="cd03398">
    <property type="entry name" value="PAP2_haloperoxidase"/>
    <property type="match status" value="1"/>
</dbReference>
<name>A0A557SU00_9ARCH</name>
<dbReference type="OrthoDB" id="304190at2157"/>
<proteinExistence type="predicted"/>
<reference evidence="2 3" key="1">
    <citation type="journal article" date="2019" name="Front. Microbiol.">
        <title>Ammonia Oxidation by the Arctic Terrestrial Thaumarchaeote Candidatus Nitrosocosmicus arcticus Is Stimulated by Increasing Temperatures.</title>
        <authorList>
            <person name="Alves R.J.E."/>
            <person name="Kerou M."/>
            <person name="Zappe A."/>
            <person name="Bittner R."/>
            <person name="Abby S.S."/>
            <person name="Schmidt H.A."/>
            <person name="Pfeifer K."/>
            <person name="Schleper C."/>
        </authorList>
    </citation>
    <scope>NUCLEOTIDE SEQUENCE [LARGE SCALE GENOMIC DNA]</scope>
    <source>
        <strain evidence="2 3">Kfb</strain>
    </source>
</reference>
<dbReference type="SUPFAM" id="SSF48317">
    <property type="entry name" value="Acid phosphatase/Vanadium-dependent haloperoxidase"/>
    <property type="match status" value="1"/>
</dbReference>
<dbReference type="Gene3D" id="1.10.606.10">
    <property type="entry name" value="Vanadium-containing Chloroperoxidase, domain 2"/>
    <property type="match status" value="1"/>
</dbReference>
<dbReference type="Proteomes" id="UP000315289">
    <property type="component" value="Unassembled WGS sequence"/>
</dbReference>
<evidence type="ECO:0000313" key="3">
    <source>
        <dbReference type="Proteomes" id="UP000315289"/>
    </source>
</evidence>
<feature type="region of interest" description="Disordered" evidence="1">
    <location>
        <begin position="1"/>
        <end position="44"/>
    </location>
</feature>
<evidence type="ECO:0000313" key="2">
    <source>
        <dbReference type="EMBL" id="TVP40065.1"/>
    </source>
</evidence>